<organism evidence="2 3">
    <name type="scientific">Teichococcus rhizosphaerae</name>
    <dbReference type="NCBI Taxonomy" id="1335062"/>
    <lineage>
        <taxon>Bacteria</taxon>
        <taxon>Pseudomonadati</taxon>
        <taxon>Pseudomonadota</taxon>
        <taxon>Alphaproteobacteria</taxon>
        <taxon>Acetobacterales</taxon>
        <taxon>Roseomonadaceae</taxon>
        <taxon>Roseomonas</taxon>
    </lineage>
</organism>
<reference evidence="2 3" key="1">
    <citation type="submission" date="2017-10" db="EMBL/GenBank/DDBJ databases">
        <authorList>
            <person name="Banno H."/>
            <person name="Chua N.-H."/>
        </authorList>
    </citation>
    <scope>NUCLEOTIDE SEQUENCE [LARGE SCALE GENOMIC DNA]</scope>
    <source>
        <strain evidence="2 3">YW11</strain>
    </source>
</reference>
<dbReference type="InterPro" id="IPR013154">
    <property type="entry name" value="ADH-like_N"/>
</dbReference>
<dbReference type="Pfam" id="PF08240">
    <property type="entry name" value="ADH_N"/>
    <property type="match status" value="1"/>
</dbReference>
<dbReference type="GO" id="GO:0016491">
    <property type="term" value="F:oxidoreductase activity"/>
    <property type="evidence" value="ECO:0007669"/>
    <property type="project" value="InterPro"/>
</dbReference>
<keyword evidence="3" id="KW-1185">Reference proteome</keyword>
<dbReference type="InterPro" id="IPR013149">
    <property type="entry name" value="ADH-like_C"/>
</dbReference>
<dbReference type="InterPro" id="IPR051397">
    <property type="entry name" value="Zn-ADH-like_protein"/>
</dbReference>
<dbReference type="InterPro" id="IPR020843">
    <property type="entry name" value="ER"/>
</dbReference>
<dbReference type="Gene3D" id="3.90.180.10">
    <property type="entry name" value="Medium-chain alcohol dehydrogenases, catalytic domain"/>
    <property type="match status" value="1"/>
</dbReference>
<proteinExistence type="predicted"/>
<dbReference type="Gene3D" id="3.40.50.720">
    <property type="entry name" value="NAD(P)-binding Rossmann-like Domain"/>
    <property type="match status" value="1"/>
</dbReference>
<accession>A0A2C6ZEG8</accession>
<dbReference type="Proteomes" id="UP000223527">
    <property type="component" value="Unassembled WGS sequence"/>
</dbReference>
<dbReference type="SMART" id="SM00829">
    <property type="entry name" value="PKS_ER"/>
    <property type="match status" value="1"/>
</dbReference>
<evidence type="ECO:0000259" key="1">
    <source>
        <dbReference type="SMART" id="SM00829"/>
    </source>
</evidence>
<gene>
    <name evidence="2" type="ORF">CR162_00345</name>
</gene>
<dbReference type="Pfam" id="PF00107">
    <property type="entry name" value="ADH_zinc_N"/>
    <property type="match status" value="1"/>
</dbReference>
<dbReference type="InterPro" id="IPR036291">
    <property type="entry name" value="NAD(P)-bd_dom_sf"/>
</dbReference>
<dbReference type="OrthoDB" id="4190732at2"/>
<feature type="domain" description="Enoyl reductase (ER)" evidence="1">
    <location>
        <begin position="12"/>
        <end position="334"/>
    </location>
</feature>
<evidence type="ECO:0000313" key="2">
    <source>
        <dbReference type="EMBL" id="PHK96861.1"/>
    </source>
</evidence>
<dbReference type="PANTHER" id="PTHR43677:SF4">
    <property type="entry name" value="QUINONE OXIDOREDUCTASE-LIKE PROTEIN 2"/>
    <property type="match status" value="1"/>
</dbReference>
<name>A0A2C6ZEG8_9PROT</name>
<dbReference type="CDD" id="cd08241">
    <property type="entry name" value="QOR1"/>
    <property type="match status" value="1"/>
</dbReference>
<dbReference type="InterPro" id="IPR011032">
    <property type="entry name" value="GroES-like_sf"/>
</dbReference>
<dbReference type="EMBL" id="PDNU01000001">
    <property type="protein sequence ID" value="PHK96861.1"/>
    <property type="molecule type" value="Genomic_DNA"/>
</dbReference>
<protein>
    <recommendedName>
        <fullName evidence="1">Enoyl reductase (ER) domain-containing protein</fullName>
    </recommendedName>
</protein>
<comment type="caution">
    <text evidence="2">The sequence shown here is derived from an EMBL/GenBank/DDBJ whole genome shotgun (WGS) entry which is preliminary data.</text>
</comment>
<dbReference type="SUPFAM" id="SSF51735">
    <property type="entry name" value="NAD(P)-binding Rossmann-fold domains"/>
    <property type="match status" value="1"/>
</dbReference>
<dbReference type="PANTHER" id="PTHR43677">
    <property type="entry name" value="SHORT-CHAIN DEHYDROGENASE/REDUCTASE"/>
    <property type="match status" value="1"/>
</dbReference>
<dbReference type="SUPFAM" id="SSF50129">
    <property type="entry name" value="GroES-like"/>
    <property type="match status" value="1"/>
</dbReference>
<dbReference type="AlphaFoldDB" id="A0A2C6ZEG8"/>
<sequence>MTMRAIVCESWRDFDALEVKDIPPPALRPGGVRLRVEAVGVSFAQQLVVSGRYQRRPPLPFVPGTEVVGTVLEAAPDAVAPPPGTRVFAALDWGGMAGEAVADDIHVVPLPASLADGPSAAAAVAMPISYPTAASALLWLGRLEPGQWVLVQGAGGGVGLAALEVARAVGARVIARAGLAKHPMLLARGAEVVLDSAQPFRDAVWEATGGAGVSLVLDTLGGDAFDEGLRCLADGGTLLTLGYAGGAIPQLGVNLLLLKNIGVAGLNWGTYLGWSPGDNRRAHAPRVRALWDQLMGWWAAGQLRPEVHAELPLERFREAMAMVRGREAIGRVVLRP</sequence>
<evidence type="ECO:0000313" key="3">
    <source>
        <dbReference type="Proteomes" id="UP000223527"/>
    </source>
</evidence>